<feature type="region of interest" description="Disordered" evidence="1">
    <location>
        <begin position="76"/>
        <end position="95"/>
    </location>
</feature>
<evidence type="ECO:0000313" key="3">
    <source>
        <dbReference type="Proteomes" id="UP001054945"/>
    </source>
</evidence>
<proteinExistence type="predicted"/>
<gene>
    <name evidence="2" type="ORF">CEXT_602621</name>
</gene>
<keyword evidence="3" id="KW-1185">Reference proteome</keyword>
<protein>
    <submittedName>
        <fullName evidence="2">Uncharacterized protein</fullName>
    </submittedName>
</protein>
<evidence type="ECO:0000256" key="1">
    <source>
        <dbReference type="SAM" id="MobiDB-lite"/>
    </source>
</evidence>
<sequence length="95" mass="10558">MEHLWNTLSVNGILQRRWFSGLGQNCCDTNFHTQSHNIVTAVRSMTSGFLVILNNAYSDQKPNVVFLALFPRQSRPLSPLPSNASPQTLGAPHPL</sequence>
<dbReference type="AlphaFoldDB" id="A0AAV4XJR9"/>
<comment type="caution">
    <text evidence="2">The sequence shown here is derived from an EMBL/GenBank/DDBJ whole genome shotgun (WGS) entry which is preliminary data.</text>
</comment>
<name>A0AAV4XJR9_CAEEX</name>
<reference evidence="2 3" key="1">
    <citation type="submission" date="2021-06" db="EMBL/GenBank/DDBJ databases">
        <title>Caerostris extrusa draft genome.</title>
        <authorList>
            <person name="Kono N."/>
            <person name="Arakawa K."/>
        </authorList>
    </citation>
    <scope>NUCLEOTIDE SEQUENCE [LARGE SCALE GENOMIC DNA]</scope>
</reference>
<dbReference type="EMBL" id="BPLR01000522">
    <property type="protein sequence ID" value="GIY95436.1"/>
    <property type="molecule type" value="Genomic_DNA"/>
</dbReference>
<dbReference type="Proteomes" id="UP001054945">
    <property type="component" value="Unassembled WGS sequence"/>
</dbReference>
<accession>A0AAV4XJR9</accession>
<evidence type="ECO:0000313" key="2">
    <source>
        <dbReference type="EMBL" id="GIY95436.1"/>
    </source>
</evidence>
<organism evidence="2 3">
    <name type="scientific">Caerostris extrusa</name>
    <name type="common">Bark spider</name>
    <name type="synonym">Caerostris bankana</name>
    <dbReference type="NCBI Taxonomy" id="172846"/>
    <lineage>
        <taxon>Eukaryota</taxon>
        <taxon>Metazoa</taxon>
        <taxon>Ecdysozoa</taxon>
        <taxon>Arthropoda</taxon>
        <taxon>Chelicerata</taxon>
        <taxon>Arachnida</taxon>
        <taxon>Araneae</taxon>
        <taxon>Araneomorphae</taxon>
        <taxon>Entelegynae</taxon>
        <taxon>Araneoidea</taxon>
        <taxon>Araneidae</taxon>
        <taxon>Caerostris</taxon>
    </lineage>
</organism>